<dbReference type="InterPro" id="IPR028081">
    <property type="entry name" value="Leu-bd"/>
</dbReference>
<feature type="transmembrane region" description="Helical" evidence="3">
    <location>
        <begin position="191"/>
        <end position="213"/>
    </location>
</feature>
<keyword evidence="3" id="KW-0812">Transmembrane</keyword>
<sequence length="638" mass="69004">MSPSDAKRKLAAILSADVVEYSRLMGDDEQATVDTLKQYQQAIGRVIDRHQGRIVDAPGDNILAEFPSAVEAVNGAVEIQKVLEGRNLELPAPRRMEFRIGVNLGDVIEDDSGIIFGDGVNIAARMESLAEPGGICISSSVYDAVEGKVHFGYDFLGEQHVKNIAKPVSVYRVRANDQRSTDSQGASRPRWLLPALATLAGLGAGGLLVWLLLPAPPREAPAPAVAPVTATAPPVQQSPYLLVGQLVDQSGIASGTGRIYGQAMIDASNWINANGGVNGHLIDLDTVDTSYLVPRALEGYRKWATQNVLAIHGWSTPSTEALIGAVAEDEIPYFSASYAASLTDPTGRGASGRAAPYNFFYGPSYSDACRGLLQWARDDWSARGNGTTPRFVHMGENHPYPNAPKKACQAYATELGFEVLPVIGLPMTPGDFTEQCESLRSQAADYAYLANTTASVSVLLARCKALQVDTQFMVNIWGFDENVMQAAGAGADGVVWVMGAAKWGDDVPGMYTVQEISKMSDPTGQAYRPVHYIRGICSMFYIKEAMEWADRNGGISGPNIRQGLYQRQDWVPAGLEGVCSPASWTPEDHRGITRVLIYRSHVSGSTDAPVADLIERGIIRMERVYSTDIPRRPEWLGL</sequence>
<dbReference type="SUPFAM" id="SSF55073">
    <property type="entry name" value="Nucleotide cyclase"/>
    <property type="match status" value="1"/>
</dbReference>
<dbReference type="CDD" id="cd06334">
    <property type="entry name" value="PBP1_ABC_ligand_binding-like"/>
    <property type="match status" value="1"/>
</dbReference>
<gene>
    <name evidence="5" type="ORF">KDW95_18025</name>
</gene>
<dbReference type="Pfam" id="PF00211">
    <property type="entry name" value="Guanylate_cyc"/>
    <property type="match status" value="1"/>
</dbReference>
<evidence type="ECO:0000256" key="1">
    <source>
        <dbReference type="ARBA" id="ARBA00010062"/>
    </source>
</evidence>
<keyword evidence="2" id="KW-0732">Signal</keyword>
<name>A0ABY5HIN0_9GAMM</name>
<proteinExistence type="inferred from homology"/>
<evidence type="ECO:0000313" key="5">
    <source>
        <dbReference type="EMBL" id="UTW11149.1"/>
    </source>
</evidence>
<dbReference type="Pfam" id="PF13458">
    <property type="entry name" value="Peripla_BP_6"/>
    <property type="match status" value="1"/>
</dbReference>
<dbReference type="PANTHER" id="PTHR43081">
    <property type="entry name" value="ADENYLATE CYCLASE, TERMINAL-DIFFERENTIATION SPECIFIC-RELATED"/>
    <property type="match status" value="1"/>
</dbReference>
<accession>A0ABY5HIN0</accession>
<dbReference type="Gene3D" id="3.30.70.1230">
    <property type="entry name" value="Nucleotide cyclase"/>
    <property type="match status" value="1"/>
</dbReference>
<comment type="similarity">
    <text evidence="1">Belongs to the leucine-binding protein family.</text>
</comment>
<evidence type="ECO:0000256" key="3">
    <source>
        <dbReference type="SAM" id="Phobius"/>
    </source>
</evidence>
<keyword evidence="3" id="KW-1133">Transmembrane helix</keyword>
<dbReference type="PROSITE" id="PS50125">
    <property type="entry name" value="GUANYLATE_CYCLASE_2"/>
    <property type="match status" value="1"/>
</dbReference>
<dbReference type="InterPro" id="IPR028082">
    <property type="entry name" value="Peripla_BP_I"/>
</dbReference>
<reference evidence="5" key="1">
    <citation type="submission" date="2021-04" db="EMBL/GenBank/DDBJ databases">
        <title>Oceanospirillales bacteria with DddD are important DMSP degraders in coastal seawater.</title>
        <authorList>
            <person name="Liu J."/>
        </authorList>
    </citation>
    <scope>NUCLEOTIDE SEQUENCE</scope>
    <source>
        <strain evidence="5">D13-1</strain>
    </source>
</reference>
<evidence type="ECO:0000259" key="4">
    <source>
        <dbReference type="PROSITE" id="PS50125"/>
    </source>
</evidence>
<protein>
    <submittedName>
        <fullName evidence="5">ABC transporter substrate-binding protein</fullName>
    </submittedName>
</protein>
<dbReference type="Proteomes" id="UP001058461">
    <property type="component" value="Chromosome"/>
</dbReference>
<dbReference type="InterPro" id="IPR050697">
    <property type="entry name" value="Adenylyl/Guanylyl_Cyclase_3/4"/>
</dbReference>
<keyword evidence="3" id="KW-0472">Membrane</keyword>
<feature type="domain" description="Guanylate cyclase" evidence="4">
    <location>
        <begin position="12"/>
        <end position="127"/>
    </location>
</feature>
<evidence type="ECO:0000256" key="2">
    <source>
        <dbReference type="ARBA" id="ARBA00022729"/>
    </source>
</evidence>
<dbReference type="RefSeq" id="WP_255853185.1">
    <property type="nucleotide sequence ID" value="NZ_CP073347.1"/>
</dbReference>
<dbReference type="CDD" id="cd07302">
    <property type="entry name" value="CHD"/>
    <property type="match status" value="1"/>
</dbReference>
<dbReference type="SUPFAM" id="SSF53822">
    <property type="entry name" value="Periplasmic binding protein-like I"/>
    <property type="match status" value="1"/>
</dbReference>
<organism evidence="5 6">
    <name type="scientific">Marinobacterium rhizophilum</name>
    <dbReference type="NCBI Taxonomy" id="420402"/>
    <lineage>
        <taxon>Bacteria</taxon>
        <taxon>Pseudomonadati</taxon>
        <taxon>Pseudomonadota</taxon>
        <taxon>Gammaproteobacteria</taxon>
        <taxon>Oceanospirillales</taxon>
        <taxon>Oceanospirillaceae</taxon>
        <taxon>Marinobacterium</taxon>
    </lineage>
</organism>
<evidence type="ECO:0000313" key="6">
    <source>
        <dbReference type="Proteomes" id="UP001058461"/>
    </source>
</evidence>
<dbReference type="InterPro" id="IPR029787">
    <property type="entry name" value="Nucleotide_cyclase"/>
</dbReference>
<dbReference type="EMBL" id="CP073347">
    <property type="protein sequence ID" value="UTW11149.1"/>
    <property type="molecule type" value="Genomic_DNA"/>
</dbReference>
<dbReference type="Gene3D" id="3.40.50.2300">
    <property type="match status" value="2"/>
</dbReference>
<keyword evidence="6" id="KW-1185">Reference proteome</keyword>
<dbReference type="InterPro" id="IPR001054">
    <property type="entry name" value="A/G_cyclase"/>
</dbReference>
<dbReference type="PANTHER" id="PTHR43081:SF19">
    <property type="entry name" value="PH-SENSITIVE ADENYLATE CYCLASE RV1264"/>
    <property type="match status" value="1"/>
</dbReference>